<evidence type="ECO:0000256" key="3">
    <source>
        <dbReference type="ARBA" id="ARBA00022692"/>
    </source>
</evidence>
<dbReference type="RefSeq" id="WP_144990827.1">
    <property type="nucleotide sequence ID" value="NZ_VNJK01000001.1"/>
</dbReference>
<proteinExistence type="predicted"/>
<comment type="caution">
    <text evidence="8">The sequence shown here is derived from an EMBL/GenBank/DDBJ whole genome shotgun (WGS) entry which is preliminary data.</text>
</comment>
<keyword evidence="5 7" id="KW-0472">Membrane</keyword>
<feature type="transmembrane region" description="Helical" evidence="7">
    <location>
        <begin position="60"/>
        <end position="91"/>
    </location>
</feature>
<keyword evidence="9" id="KW-1185">Reference proteome</keyword>
<gene>
    <name evidence="8" type="ORF">FPZ44_13030</name>
</gene>
<evidence type="ECO:0000256" key="7">
    <source>
        <dbReference type="SAM" id="Phobius"/>
    </source>
</evidence>
<dbReference type="InterPro" id="IPR010343">
    <property type="entry name" value="ArAE_1"/>
</dbReference>
<evidence type="ECO:0000256" key="2">
    <source>
        <dbReference type="ARBA" id="ARBA00022475"/>
    </source>
</evidence>
<dbReference type="Proteomes" id="UP000318102">
    <property type="component" value="Unassembled WGS sequence"/>
</dbReference>
<evidence type="ECO:0000256" key="4">
    <source>
        <dbReference type="ARBA" id="ARBA00022989"/>
    </source>
</evidence>
<keyword evidence="6" id="KW-0175">Coiled coil</keyword>
<feature type="transmembrane region" description="Helical" evidence="7">
    <location>
        <begin position="98"/>
        <end position="116"/>
    </location>
</feature>
<feature type="coiled-coil region" evidence="6">
    <location>
        <begin position="174"/>
        <end position="201"/>
    </location>
</feature>
<sequence>MNLGARVLKTGIAVTLALYISQLLHFQSPVIAAVAAIFAIQPSIYRSWRHFREQLQANTLGAILALSAGMIVSNEPFAIGVVCIVVIVICLKMKMEESIGLTLVTVIAVMEASSEWQFALDRFSQVLIGIACACLINVIVMPPRPKEQFNNQIQSVFNRLSLLLRTVISDEMKEQAFKAEKDELEKAVSSLTDKYKLFEEETKKLHKPKYRYTRQLVVYKQLVHTLRIGLDVLESIDEHYFQSPRTEAIDKLFDDHVEALMKGHEFVHLKLQDKVKPESTEIEEMQLKMDAFLNDMIKHSSDEEAGMQRLALVASSMYRYGFQISRLDRLVGHVEPAQTNKPIPHWWKTWFKSKDS</sequence>
<dbReference type="PANTHER" id="PTHR30509">
    <property type="entry name" value="P-HYDROXYBENZOIC ACID EFFLUX PUMP SUBUNIT-RELATED"/>
    <property type="match status" value="1"/>
</dbReference>
<evidence type="ECO:0000256" key="6">
    <source>
        <dbReference type="SAM" id="Coils"/>
    </source>
</evidence>
<dbReference type="GO" id="GO:0005886">
    <property type="term" value="C:plasma membrane"/>
    <property type="evidence" value="ECO:0007669"/>
    <property type="project" value="UniProtKB-SubCell"/>
</dbReference>
<evidence type="ECO:0000313" key="8">
    <source>
        <dbReference type="EMBL" id="TVX93896.1"/>
    </source>
</evidence>
<comment type="subcellular location">
    <subcellularLocation>
        <location evidence="1">Cell membrane</location>
        <topology evidence="1">Multi-pass membrane protein</topology>
    </subcellularLocation>
</comment>
<keyword evidence="3 7" id="KW-0812">Transmembrane</keyword>
<reference evidence="8 9" key="1">
    <citation type="submission" date="2019-07" db="EMBL/GenBank/DDBJ databases">
        <authorList>
            <person name="Kim J."/>
        </authorList>
    </citation>
    <scope>NUCLEOTIDE SEQUENCE [LARGE SCALE GENOMIC DNA]</scope>
    <source>
        <strain evidence="8 9">N4</strain>
    </source>
</reference>
<protein>
    <submittedName>
        <fullName evidence="8">Aromatic acid exporter family protein</fullName>
    </submittedName>
</protein>
<evidence type="ECO:0000256" key="1">
    <source>
        <dbReference type="ARBA" id="ARBA00004651"/>
    </source>
</evidence>
<dbReference type="EMBL" id="VNJK01000001">
    <property type="protein sequence ID" value="TVX93896.1"/>
    <property type="molecule type" value="Genomic_DNA"/>
</dbReference>
<evidence type="ECO:0000313" key="9">
    <source>
        <dbReference type="Proteomes" id="UP000318102"/>
    </source>
</evidence>
<organism evidence="8 9">
    <name type="scientific">Paenibacillus agilis</name>
    <dbReference type="NCBI Taxonomy" id="3020863"/>
    <lineage>
        <taxon>Bacteria</taxon>
        <taxon>Bacillati</taxon>
        <taxon>Bacillota</taxon>
        <taxon>Bacilli</taxon>
        <taxon>Bacillales</taxon>
        <taxon>Paenibacillaceae</taxon>
        <taxon>Paenibacillus</taxon>
    </lineage>
</organism>
<feature type="transmembrane region" description="Helical" evidence="7">
    <location>
        <begin position="12"/>
        <end position="40"/>
    </location>
</feature>
<dbReference type="AlphaFoldDB" id="A0A559J229"/>
<name>A0A559J229_9BACL</name>
<evidence type="ECO:0000256" key="5">
    <source>
        <dbReference type="ARBA" id="ARBA00023136"/>
    </source>
</evidence>
<dbReference type="OrthoDB" id="1653617at2"/>
<accession>A0A559J229</accession>
<dbReference type="Pfam" id="PF06081">
    <property type="entry name" value="ArAE_1"/>
    <property type="match status" value="1"/>
</dbReference>
<keyword evidence="4 7" id="KW-1133">Transmembrane helix</keyword>
<dbReference type="PANTHER" id="PTHR30509:SF27">
    <property type="entry name" value="UPF0421 PROTEIN YGAE"/>
    <property type="match status" value="1"/>
</dbReference>
<keyword evidence="2" id="KW-1003">Cell membrane</keyword>